<evidence type="ECO:0000313" key="6">
    <source>
        <dbReference type="Proteomes" id="UP000234950"/>
    </source>
</evidence>
<dbReference type="InterPro" id="IPR018062">
    <property type="entry name" value="HTH_AraC-typ_CS"/>
</dbReference>
<proteinExistence type="predicted"/>
<dbReference type="Gene3D" id="1.10.10.60">
    <property type="entry name" value="Homeodomain-like"/>
    <property type="match status" value="2"/>
</dbReference>
<keyword evidence="1" id="KW-0805">Transcription regulation</keyword>
<dbReference type="InterPro" id="IPR020449">
    <property type="entry name" value="Tscrpt_reg_AraC-type_HTH"/>
</dbReference>
<evidence type="ECO:0000259" key="4">
    <source>
        <dbReference type="PROSITE" id="PS01124"/>
    </source>
</evidence>
<dbReference type="PRINTS" id="PR00032">
    <property type="entry name" value="HTHARAC"/>
</dbReference>
<protein>
    <recommendedName>
        <fullName evidence="4">HTH araC/xylS-type domain-containing protein</fullName>
    </recommendedName>
</protein>
<evidence type="ECO:0000313" key="5">
    <source>
        <dbReference type="EMBL" id="PLS03165.1"/>
    </source>
</evidence>
<dbReference type="SUPFAM" id="SSF51215">
    <property type="entry name" value="Regulatory protein AraC"/>
    <property type="match status" value="1"/>
</dbReference>
<dbReference type="Proteomes" id="UP000234950">
    <property type="component" value="Unassembled WGS sequence"/>
</dbReference>
<evidence type="ECO:0000256" key="3">
    <source>
        <dbReference type="ARBA" id="ARBA00023163"/>
    </source>
</evidence>
<reference evidence="5 6" key="1">
    <citation type="submission" date="2017-11" db="EMBL/GenBank/DDBJ databases">
        <title>Comparitive Functional Genomics of Dry Heat Resistant strains isolated from the Viking Spacecraft.</title>
        <authorList>
            <person name="Seuylemezian A."/>
            <person name="Cooper K."/>
            <person name="Vaishampayan P."/>
        </authorList>
    </citation>
    <scope>NUCLEOTIDE SEQUENCE [LARGE SCALE GENOMIC DNA]</scope>
    <source>
        <strain evidence="5 6">V32-6</strain>
    </source>
</reference>
<dbReference type="GO" id="GO:0043565">
    <property type="term" value="F:sequence-specific DNA binding"/>
    <property type="evidence" value="ECO:0007669"/>
    <property type="project" value="InterPro"/>
</dbReference>
<dbReference type="AlphaFoldDB" id="A0A2N5HCC0"/>
<dbReference type="PROSITE" id="PS00041">
    <property type="entry name" value="HTH_ARAC_FAMILY_1"/>
    <property type="match status" value="1"/>
</dbReference>
<keyword evidence="2" id="KW-0238">DNA-binding</keyword>
<dbReference type="Pfam" id="PF02311">
    <property type="entry name" value="AraC_binding"/>
    <property type="match status" value="1"/>
</dbReference>
<name>A0A2N5HCC0_9BACI</name>
<feature type="domain" description="HTH araC/xylS-type" evidence="4">
    <location>
        <begin position="169"/>
        <end position="267"/>
    </location>
</feature>
<comment type="caution">
    <text evidence="5">The sequence shown here is derived from an EMBL/GenBank/DDBJ whole genome shotgun (WGS) entry which is preliminary data.</text>
</comment>
<keyword evidence="3" id="KW-0804">Transcription</keyword>
<dbReference type="InterPro" id="IPR003313">
    <property type="entry name" value="AraC-bd"/>
</dbReference>
<evidence type="ECO:0000256" key="2">
    <source>
        <dbReference type="ARBA" id="ARBA00023125"/>
    </source>
</evidence>
<sequence length="269" mass="30331">MNQLPTLLQTPHLTSVVKLNQDHKQKCKALHKHECTEIMFIQEGNANVVLNGQSLTMNRGDLLLINSNLEHETVPCVDSSLKGFSLTFSGLHLSPLPVGFIIPSDEMPILNVQNQHITIQKYIEDIHEEYKNNDPGSQEIISSLLKTLIIKILRISCSANSSQNVSISDKVKKYISENYNRDISLNELANIVFVNPYHLAHTFKDETGISPIQYLITYRIDIAKTLLLTTNSPIVEIASKVGYPNANYFNLLFKKYTGYSPGKFRKKSS</sequence>
<organism evidence="5 6">
    <name type="scientific">Neobacillus cucumis</name>
    <dbReference type="NCBI Taxonomy" id="1740721"/>
    <lineage>
        <taxon>Bacteria</taxon>
        <taxon>Bacillati</taxon>
        <taxon>Bacillota</taxon>
        <taxon>Bacilli</taxon>
        <taxon>Bacillales</taxon>
        <taxon>Bacillaceae</taxon>
        <taxon>Neobacillus</taxon>
    </lineage>
</organism>
<evidence type="ECO:0000256" key="1">
    <source>
        <dbReference type="ARBA" id="ARBA00023015"/>
    </source>
</evidence>
<dbReference type="InterPro" id="IPR037923">
    <property type="entry name" value="HTH-like"/>
</dbReference>
<dbReference type="EMBL" id="PGVE01000063">
    <property type="protein sequence ID" value="PLS03165.1"/>
    <property type="molecule type" value="Genomic_DNA"/>
</dbReference>
<accession>A0A2N5HCC0</accession>
<dbReference type="InterPro" id="IPR018060">
    <property type="entry name" value="HTH_AraC"/>
</dbReference>
<dbReference type="GO" id="GO:0003700">
    <property type="term" value="F:DNA-binding transcription factor activity"/>
    <property type="evidence" value="ECO:0007669"/>
    <property type="project" value="InterPro"/>
</dbReference>
<dbReference type="RefSeq" id="WP_101648895.1">
    <property type="nucleotide sequence ID" value="NZ_PGVE01000063.1"/>
</dbReference>
<dbReference type="SMART" id="SM00342">
    <property type="entry name" value="HTH_ARAC"/>
    <property type="match status" value="1"/>
</dbReference>
<dbReference type="OrthoDB" id="182534at2"/>
<gene>
    <name evidence="5" type="ORF">CVD27_16025</name>
</gene>
<dbReference type="InterPro" id="IPR014710">
    <property type="entry name" value="RmlC-like_jellyroll"/>
</dbReference>
<dbReference type="PANTHER" id="PTHR43280">
    <property type="entry name" value="ARAC-FAMILY TRANSCRIPTIONAL REGULATOR"/>
    <property type="match status" value="1"/>
</dbReference>
<dbReference type="SUPFAM" id="SSF46689">
    <property type="entry name" value="Homeodomain-like"/>
    <property type="match status" value="2"/>
</dbReference>
<dbReference type="InterPro" id="IPR009057">
    <property type="entry name" value="Homeodomain-like_sf"/>
</dbReference>
<dbReference type="PANTHER" id="PTHR43280:SF28">
    <property type="entry name" value="HTH-TYPE TRANSCRIPTIONAL ACTIVATOR RHAS"/>
    <property type="match status" value="1"/>
</dbReference>
<keyword evidence="6" id="KW-1185">Reference proteome</keyword>
<dbReference type="PROSITE" id="PS01124">
    <property type="entry name" value="HTH_ARAC_FAMILY_2"/>
    <property type="match status" value="1"/>
</dbReference>
<dbReference type="Gene3D" id="2.60.120.10">
    <property type="entry name" value="Jelly Rolls"/>
    <property type="match status" value="1"/>
</dbReference>
<dbReference type="Pfam" id="PF12833">
    <property type="entry name" value="HTH_18"/>
    <property type="match status" value="1"/>
</dbReference>